<comment type="similarity">
    <text evidence="2">Belongs to the TBCC family.</text>
</comment>
<dbReference type="Pfam" id="PF01302">
    <property type="entry name" value="CAP_GLY"/>
    <property type="match status" value="1"/>
</dbReference>
<dbReference type="Pfam" id="PF16752">
    <property type="entry name" value="TBCC_N"/>
    <property type="match status" value="1"/>
</dbReference>
<comment type="caution">
    <text evidence="9">The sequence shown here is derived from an EMBL/GenBank/DDBJ whole genome shotgun (WGS) entry which is preliminary data.</text>
</comment>
<proteinExistence type="inferred from homology"/>
<dbReference type="SUPFAM" id="SSF74924">
    <property type="entry name" value="Cap-Gly domain"/>
    <property type="match status" value="1"/>
</dbReference>
<gene>
    <name evidence="9" type="ORF">Ae201684_004239</name>
</gene>
<dbReference type="PANTHER" id="PTHR15139:SF0">
    <property type="entry name" value="TUBULIN-SPECIFIC CHAPERONE C"/>
    <property type="match status" value="1"/>
</dbReference>
<name>A0A6G0XIQ2_9STRA</name>
<dbReference type="InterPro" id="IPR027684">
    <property type="entry name" value="TBCC"/>
</dbReference>
<dbReference type="GO" id="GO:0007023">
    <property type="term" value="P:post-chaperonin tubulin folding pathway"/>
    <property type="evidence" value="ECO:0007669"/>
    <property type="project" value="InterPro"/>
</dbReference>
<keyword evidence="5" id="KW-0143">Chaperone</keyword>
<dbReference type="Gene3D" id="2.30.30.190">
    <property type="entry name" value="CAP Gly-rich-like domain"/>
    <property type="match status" value="1"/>
</dbReference>
<dbReference type="InterPro" id="IPR000938">
    <property type="entry name" value="CAP-Gly_domain"/>
</dbReference>
<evidence type="ECO:0000313" key="9">
    <source>
        <dbReference type="EMBL" id="KAF0740235.1"/>
    </source>
</evidence>
<evidence type="ECO:0000256" key="1">
    <source>
        <dbReference type="ARBA" id="ARBA00004496"/>
    </source>
</evidence>
<protein>
    <submittedName>
        <fullName evidence="9">Uncharacterized protein</fullName>
    </submittedName>
</protein>
<evidence type="ECO:0000256" key="4">
    <source>
        <dbReference type="ARBA" id="ARBA00022990"/>
    </source>
</evidence>
<evidence type="ECO:0000313" key="10">
    <source>
        <dbReference type="Proteomes" id="UP000481153"/>
    </source>
</evidence>
<evidence type="ECO:0000259" key="8">
    <source>
        <dbReference type="PROSITE" id="PS51329"/>
    </source>
</evidence>
<keyword evidence="3" id="KW-0963">Cytoplasm</keyword>
<dbReference type="InterPro" id="IPR017901">
    <property type="entry name" value="C-CAP_CF_C-like"/>
</dbReference>
<dbReference type="OrthoDB" id="194775at2759"/>
<keyword evidence="4" id="KW-0007">Acetylation</keyword>
<dbReference type="Pfam" id="PF07986">
    <property type="entry name" value="TBCC"/>
    <property type="match status" value="1"/>
</dbReference>
<dbReference type="InterPro" id="IPR016098">
    <property type="entry name" value="CAP/MinC_C"/>
</dbReference>
<comment type="subunit">
    <text evidence="6">Supercomplex made of cofactors A to E. Cofactors A and D function by capturing and stabilizing tubulin in a quasi-native conformation. Cofactor E binds to the cofactor D-tubulin complex; interaction with cofactor C then causes the release of tubulin polypeptides that are committed to the native state.</text>
</comment>
<organism evidence="9 10">
    <name type="scientific">Aphanomyces euteiches</name>
    <dbReference type="NCBI Taxonomy" id="100861"/>
    <lineage>
        <taxon>Eukaryota</taxon>
        <taxon>Sar</taxon>
        <taxon>Stramenopiles</taxon>
        <taxon>Oomycota</taxon>
        <taxon>Saprolegniomycetes</taxon>
        <taxon>Saprolegniales</taxon>
        <taxon>Verrucalvaceae</taxon>
        <taxon>Aphanomyces</taxon>
    </lineage>
</organism>
<dbReference type="InterPro" id="IPR012945">
    <property type="entry name" value="Tubulin-bd_cofactor_C_dom"/>
</dbReference>
<dbReference type="InterPro" id="IPR036859">
    <property type="entry name" value="CAP-Gly_dom_sf"/>
</dbReference>
<accession>A0A6G0XIQ2</accession>
<dbReference type="PROSITE" id="PS51329">
    <property type="entry name" value="C_CAP_COFACTOR_C"/>
    <property type="match status" value="1"/>
</dbReference>
<keyword evidence="10" id="KW-1185">Reference proteome</keyword>
<evidence type="ECO:0000259" key="7">
    <source>
        <dbReference type="PROSITE" id="PS50245"/>
    </source>
</evidence>
<dbReference type="InterPro" id="IPR031925">
    <property type="entry name" value="TBCC_N"/>
</dbReference>
<dbReference type="EMBL" id="VJMJ01000053">
    <property type="protein sequence ID" value="KAF0740235.1"/>
    <property type="molecule type" value="Genomic_DNA"/>
</dbReference>
<dbReference type="VEuPathDB" id="FungiDB:AeMF1_016771"/>
<dbReference type="PANTHER" id="PTHR15139">
    <property type="entry name" value="TUBULIN FOLDING COFACTOR C"/>
    <property type="match status" value="1"/>
</dbReference>
<dbReference type="GO" id="GO:0007021">
    <property type="term" value="P:tubulin complex assembly"/>
    <property type="evidence" value="ECO:0007669"/>
    <property type="project" value="TreeGrafter"/>
</dbReference>
<sequence>MDLHIGQRCEISGKRRGEIAYIGPVEGIPAGDWVGIRLDLAFGKNDGTQGARRYFDCEPLHGVFVRPESVNVSGSFPPYLVVADDVPLEEKVRLVEDALQAQRENTTQRAKDSKESATLSRADAIEAFWSDFNAKEADIRRALNAMETVTPSVTAELDGLCTKVQQLRDLAGSATLFLPPYDIRATQSLTMRLNQAIEAKRTALAPRKKFQFKARTKLKEAQHPPTDPAQIYADTSITSSTHTPAENELIYADKTDEVLHITHPGQPDVSLARLSNCIVVIPVETSAVRGHDLRNCTIYTGPIHGSFFLEQCVDCTFVVACRQLRVHHTTNSAFYLCIKSHPIIEDCSTLAFAPYALEYPGLEVQLNDADMQRESKLWSQVHDFKWLRQTQSPNWRVLPDGDRQHVVDAKVQGLVSMGE</sequence>
<comment type="subcellular location">
    <subcellularLocation>
        <location evidence="1">Cytoplasm</location>
    </subcellularLocation>
</comment>
<evidence type="ECO:0000256" key="6">
    <source>
        <dbReference type="ARBA" id="ARBA00026055"/>
    </source>
</evidence>
<reference evidence="9 10" key="1">
    <citation type="submission" date="2019-07" db="EMBL/GenBank/DDBJ databases">
        <title>Genomics analysis of Aphanomyces spp. identifies a new class of oomycete effector associated with host adaptation.</title>
        <authorList>
            <person name="Gaulin E."/>
        </authorList>
    </citation>
    <scope>NUCLEOTIDE SEQUENCE [LARGE SCALE GENOMIC DNA]</scope>
    <source>
        <strain evidence="9 10">ATCC 201684</strain>
    </source>
</reference>
<dbReference type="SMART" id="SM01052">
    <property type="entry name" value="CAP_GLY"/>
    <property type="match status" value="1"/>
</dbReference>
<dbReference type="Gene3D" id="1.20.58.1250">
    <property type="entry name" value="Tubulin Binding Cofactor C, N-terminal domain"/>
    <property type="match status" value="1"/>
</dbReference>
<evidence type="ECO:0000256" key="5">
    <source>
        <dbReference type="ARBA" id="ARBA00023186"/>
    </source>
</evidence>
<dbReference type="GO" id="GO:0015631">
    <property type="term" value="F:tubulin binding"/>
    <property type="evidence" value="ECO:0007669"/>
    <property type="project" value="InterPro"/>
</dbReference>
<dbReference type="Proteomes" id="UP000481153">
    <property type="component" value="Unassembled WGS sequence"/>
</dbReference>
<dbReference type="InterPro" id="IPR038397">
    <property type="entry name" value="TBCC_N_sf"/>
</dbReference>
<dbReference type="Gene3D" id="2.160.20.70">
    <property type="match status" value="1"/>
</dbReference>
<dbReference type="GO" id="GO:0005737">
    <property type="term" value="C:cytoplasm"/>
    <property type="evidence" value="ECO:0007669"/>
    <property type="project" value="UniProtKB-SubCell"/>
</dbReference>
<dbReference type="PROSITE" id="PS50245">
    <property type="entry name" value="CAP_GLY_2"/>
    <property type="match status" value="1"/>
</dbReference>
<dbReference type="InterPro" id="IPR006599">
    <property type="entry name" value="CARP_motif"/>
</dbReference>
<dbReference type="AlphaFoldDB" id="A0A6G0XIQ2"/>
<evidence type="ECO:0000256" key="3">
    <source>
        <dbReference type="ARBA" id="ARBA00022490"/>
    </source>
</evidence>
<feature type="domain" description="C-CAP/cofactor C-like" evidence="8">
    <location>
        <begin position="228"/>
        <end position="386"/>
    </location>
</feature>
<feature type="domain" description="CAP-Gly" evidence="7">
    <location>
        <begin position="30"/>
        <end position="66"/>
    </location>
</feature>
<evidence type="ECO:0000256" key="2">
    <source>
        <dbReference type="ARBA" id="ARBA00008848"/>
    </source>
</evidence>
<dbReference type="SMART" id="SM00673">
    <property type="entry name" value="CARP"/>
    <property type="match status" value="2"/>
</dbReference>